<evidence type="ECO:0000259" key="6">
    <source>
        <dbReference type="PROSITE" id="PS50977"/>
    </source>
</evidence>
<dbReference type="Proteomes" id="UP000292118">
    <property type="component" value="Chromosome"/>
</dbReference>
<reference evidence="7 8" key="1">
    <citation type="submission" date="2019-01" db="EMBL/GenBank/DDBJ databases">
        <title>Genome sequencing of strain FW10M-9.</title>
        <authorList>
            <person name="Heo J."/>
            <person name="Kim S.-J."/>
            <person name="Kim J.-S."/>
            <person name="Hong S.-B."/>
            <person name="Kwon S.-W."/>
        </authorList>
    </citation>
    <scope>NUCLEOTIDE SEQUENCE [LARGE SCALE GENOMIC DNA]</scope>
    <source>
        <strain evidence="7 8">FW10M-9</strain>
    </source>
</reference>
<dbReference type="PANTHER" id="PTHR30055">
    <property type="entry name" value="HTH-TYPE TRANSCRIPTIONAL REGULATOR RUTR"/>
    <property type="match status" value="1"/>
</dbReference>
<evidence type="ECO:0000256" key="4">
    <source>
        <dbReference type="PROSITE-ProRule" id="PRU00335"/>
    </source>
</evidence>
<dbReference type="Gene3D" id="1.10.10.60">
    <property type="entry name" value="Homeodomain-like"/>
    <property type="match status" value="1"/>
</dbReference>
<dbReference type="GO" id="GO:0000976">
    <property type="term" value="F:transcription cis-regulatory region binding"/>
    <property type="evidence" value="ECO:0007669"/>
    <property type="project" value="TreeGrafter"/>
</dbReference>
<protein>
    <submittedName>
        <fullName evidence="7">TetR/AcrR family transcriptional regulator</fullName>
    </submittedName>
</protein>
<dbReference type="PANTHER" id="PTHR30055:SF151">
    <property type="entry name" value="TRANSCRIPTIONAL REGULATORY PROTEIN"/>
    <property type="match status" value="1"/>
</dbReference>
<accession>A0A4P6F5P6</accession>
<evidence type="ECO:0000256" key="3">
    <source>
        <dbReference type="ARBA" id="ARBA00023163"/>
    </source>
</evidence>
<name>A0A4P6F5P6_9MICO</name>
<feature type="DNA-binding region" description="H-T-H motif" evidence="4">
    <location>
        <begin position="111"/>
        <end position="130"/>
    </location>
</feature>
<gene>
    <name evidence="7" type="ORF">ET471_05600</name>
</gene>
<dbReference type="Pfam" id="PF02909">
    <property type="entry name" value="TetR_C_1"/>
    <property type="match status" value="1"/>
</dbReference>
<organism evidence="7 8">
    <name type="scientific">Xylanimonas protaetiae</name>
    <dbReference type="NCBI Taxonomy" id="2509457"/>
    <lineage>
        <taxon>Bacteria</taxon>
        <taxon>Bacillati</taxon>
        <taxon>Actinomycetota</taxon>
        <taxon>Actinomycetes</taxon>
        <taxon>Micrococcales</taxon>
        <taxon>Promicromonosporaceae</taxon>
        <taxon>Xylanimonas</taxon>
    </lineage>
</organism>
<dbReference type="InterPro" id="IPR050109">
    <property type="entry name" value="HTH-type_TetR-like_transc_reg"/>
</dbReference>
<dbReference type="Gene3D" id="1.10.357.10">
    <property type="entry name" value="Tetracycline Repressor, domain 2"/>
    <property type="match status" value="1"/>
</dbReference>
<dbReference type="InterPro" id="IPR036271">
    <property type="entry name" value="Tet_transcr_reg_TetR-rel_C_sf"/>
</dbReference>
<dbReference type="PRINTS" id="PR00455">
    <property type="entry name" value="HTHTETR"/>
</dbReference>
<dbReference type="KEGG" id="xya:ET471_05600"/>
<keyword evidence="3" id="KW-0804">Transcription</keyword>
<dbReference type="SUPFAM" id="SSF46689">
    <property type="entry name" value="Homeodomain-like"/>
    <property type="match status" value="1"/>
</dbReference>
<evidence type="ECO:0000256" key="2">
    <source>
        <dbReference type="ARBA" id="ARBA00023125"/>
    </source>
</evidence>
<evidence type="ECO:0000256" key="5">
    <source>
        <dbReference type="SAM" id="MobiDB-lite"/>
    </source>
</evidence>
<dbReference type="AlphaFoldDB" id="A0A4P6F5P6"/>
<evidence type="ECO:0000256" key="1">
    <source>
        <dbReference type="ARBA" id="ARBA00023015"/>
    </source>
</evidence>
<keyword evidence="2 4" id="KW-0238">DNA-binding</keyword>
<feature type="region of interest" description="Disordered" evidence="5">
    <location>
        <begin position="43"/>
        <end position="71"/>
    </location>
</feature>
<dbReference type="GO" id="GO:0003700">
    <property type="term" value="F:DNA-binding transcription factor activity"/>
    <property type="evidence" value="ECO:0007669"/>
    <property type="project" value="TreeGrafter"/>
</dbReference>
<dbReference type="InterPro" id="IPR004111">
    <property type="entry name" value="Repressor_TetR_C"/>
</dbReference>
<proteinExistence type="predicted"/>
<dbReference type="InterPro" id="IPR009057">
    <property type="entry name" value="Homeodomain-like_sf"/>
</dbReference>
<evidence type="ECO:0000313" key="8">
    <source>
        <dbReference type="Proteomes" id="UP000292118"/>
    </source>
</evidence>
<dbReference type="EMBL" id="CP035493">
    <property type="protein sequence ID" value="QAY69579.1"/>
    <property type="molecule type" value="Genomic_DNA"/>
</dbReference>
<dbReference type="GO" id="GO:0045892">
    <property type="term" value="P:negative regulation of DNA-templated transcription"/>
    <property type="evidence" value="ECO:0007669"/>
    <property type="project" value="InterPro"/>
</dbReference>
<dbReference type="SUPFAM" id="SSF48498">
    <property type="entry name" value="Tetracyclin repressor-like, C-terminal domain"/>
    <property type="match status" value="1"/>
</dbReference>
<dbReference type="InterPro" id="IPR001647">
    <property type="entry name" value="HTH_TetR"/>
</dbReference>
<keyword evidence="8" id="KW-1185">Reference proteome</keyword>
<dbReference type="OrthoDB" id="329481at2"/>
<evidence type="ECO:0000313" key="7">
    <source>
        <dbReference type="EMBL" id="QAY69579.1"/>
    </source>
</evidence>
<dbReference type="PROSITE" id="PS50977">
    <property type="entry name" value="HTH_TETR_2"/>
    <property type="match status" value="1"/>
</dbReference>
<feature type="domain" description="HTH tetR-type" evidence="6">
    <location>
        <begin position="88"/>
        <end position="148"/>
    </location>
</feature>
<sequence length="315" mass="34122">MASTVYDVYRIVCGIHGRCQGLGCPTMGPCPRPHGTLTARRVMSTDDERAADERTATEGTEGARPSTESLVSRLWTPLTPSRRGPRPTLSVDRIVEAAIELADAEGIGAVSMARVGKALGVTPMALYRHVSNKDELLARLADTIAADPPVIPEDIGWRAGLELWMRAQIDMVVARPWYLDLPLTIVLPGPNRLRWIDQAFRLLEGLPLEADEKLALIGTLAQHVLGESRVQAESVAAGENPYEDLELMLQRWADPQTYPHLFAAMATFGAPAEPTAEAPAEPTAEPDQDDVGFGLQIVLDGVEAYVARKTAGRSS</sequence>
<keyword evidence="1" id="KW-0805">Transcription regulation</keyword>
<dbReference type="Pfam" id="PF00440">
    <property type="entry name" value="TetR_N"/>
    <property type="match status" value="1"/>
</dbReference>
<feature type="compositionally biased region" description="Basic and acidic residues" evidence="5">
    <location>
        <begin position="43"/>
        <end position="56"/>
    </location>
</feature>